<feature type="region of interest" description="Disordered" evidence="1">
    <location>
        <begin position="621"/>
        <end position="649"/>
    </location>
</feature>
<gene>
    <name evidence="2" type="ORF">CEE69_06025</name>
</gene>
<feature type="compositionally biased region" description="Polar residues" evidence="1">
    <location>
        <begin position="89"/>
        <end position="112"/>
    </location>
</feature>
<comment type="caution">
    <text evidence="2">The sequence shown here is derived from an EMBL/GenBank/DDBJ whole genome shotgun (WGS) entry which is preliminary data.</text>
</comment>
<dbReference type="EMBL" id="NIZW01000003">
    <property type="protein sequence ID" value="PHQ36215.1"/>
    <property type="molecule type" value="Genomic_DNA"/>
</dbReference>
<evidence type="ECO:0000313" key="2">
    <source>
        <dbReference type="EMBL" id="PHQ36215.1"/>
    </source>
</evidence>
<feature type="compositionally biased region" description="Polar residues" evidence="1">
    <location>
        <begin position="129"/>
        <end position="143"/>
    </location>
</feature>
<reference evidence="2 3" key="1">
    <citation type="submission" date="2017-06" db="EMBL/GenBank/DDBJ databases">
        <title>Description of Rhodopirellula bahusiensis sp. nov.</title>
        <authorList>
            <person name="Kizina J."/>
            <person name="Harder J."/>
        </authorList>
    </citation>
    <scope>NUCLEOTIDE SEQUENCE [LARGE SCALE GENOMIC DNA]</scope>
    <source>
        <strain evidence="2 3">SWK21</strain>
    </source>
</reference>
<feature type="compositionally biased region" description="Low complexity" evidence="1">
    <location>
        <begin position="629"/>
        <end position="640"/>
    </location>
</feature>
<keyword evidence="3" id="KW-1185">Reference proteome</keyword>
<feature type="region of interest" description="Disordered" evidence="1">
    <location>
        <begin position="37"/>
        <end position="343"/>
    </location>
</feature>
<feature type="compositionally biased region" description="Basic and acidic residues" evidence="1">
    <location>
        <begin position="290"/>
        <end position="307"/>
    </location>
</feature>
<evidence type="ECO:0000256" key="1">
    <source>
        <dbReference type="SAM" id="MobiDB-lite"/>
    </source>
</evidence>
<feature type="compositionally biased region" description="Low complexity" evidence="1">
    <location>
        <begin position="57"/>
        <end position="66"/>
    </location>
</feature>
<dbReference type="RefSeq" id="WP_199169805.1">
    <property type="nucleotide sequence ID" value="NZ_NIZW01000003.1"/>
</dbReference>
<dbReference type="Proteomes" id="UP000225740">
    <property type="component" value="Unassembled WGS sequence"/>
</dbReference>
<feature type="compositionally biased region" description="Low complexity" evidence="1">
    <location>
        <begin position="113"/>
        <end position="126"/>
    </location>
</feature>
<proteinExistence type="predicted"/>
<evidence type="ECO:0000313" key="3">
    <source>
        <dbReference type="Proteomes" id="UP000225740"/>
    </source>
</evidence>
<accession>A0A2G1WB01</accession>
<dbReference type="GeneID" id="90607779"/>
<name>A0A2G1WB01_9BACT</name>
<dbReference type="AlphaFoldDB" id="A0A2G1WB01"/>
<organism evidence="2 3">
    <name type="scientific">Rhodopirellula bahusiensis</name>
    <dbReference type="NCBI Taxonomy" id="2014065"/>
    <lineage>
        <taxon>Bacteria</taxon>
        <taxon>Pseudomonadati</taxon>
        <taxon>Planctomycetota</taxon>
        <taxon>Planctomycetia</taxon>
        <taxon>Pirellulales</taxon>
        <taxon>Pirellulaceae</taxon>
        <taxon>Rhodopirellula</taxon>
    </lineage>
</organism>
<sequence length="649" mass="69968">MNLSINSMQRSNWLAAFVALSISMMLMPSLEAGGFGGRGGGRGGGGGGRSMGGGGARPSMGGARPSMGGGGASFNRGNMSGNFGGGNRMPTSRPQTSMPHVGGNNFSRPNAGSPNFNSRPSPSRPNMGLPNTSRPSIPSTGTRPSRPDISRPGSNQPGNTRPGGNLSNRPDRPSTLPGNRPGSDRPGIDRPNNGRPNLPGGDRPGASRPGGERPNRPGGSNRPDMPDFGKLPGGRPSAGDVGNFLGLDGPLRPGESGRPNLSDRPERPNRPGTSDRPGSGNRPGNGDRPGSGDRPGDGNRPGDRPSLADRPGNGPGPGNRPGLDHRPNPNDRLPPGRRPNINVGDVNIGNNNIINNKVGWANIDNNRVNQINNRWRNQLNHVSNWPTIPPHRFDHFHRWGNQVRRGWHYHGFGPNWWGRHPFRFCGWHYFYSYRYYPYTYWWSTPTYPMVTNWFTTSAPAATVEQPVYYDYGSEGNVTYQDNRVYIGGEEVATTEEFAQSAADLATVEAPENEESAEQSEWLPLGTFALTTDADDVDPDRVIQLAVNKEGIISGTLYNQKTDETQAIQGQVDKETQRVAMRIGESEDVVAETGLYNLTQDEASVLVHFGTKTQDTYLLVRLPSPEDSDQTAASADSSTDQPGDASNENN</sequence>
<protein>
    <submittedName>
        <fullName evidence="2">Mu-protocadherin-cell-suface protein</fullName>
    </submittedName>
</protein>
<feature type="compositionally biased region" description="Gly residues" evidence="1">
    <location>
        <begin position="37"/>
        <end position="56"/>
    </location>
</feature>